<dbReference type="Pfam" id="PF03358">
    <property type="entry name" value="FMN_red"/>
    <property type="match status" value="1"/>
</dbReference>
<accession>A0A498KWX4</accession>
<dbReference type="SUPFAM" id="SSF52218">
    <property type="entry name" value="Flavoproteins"/>
    <property type="match status" value="1"/>
</dbReference>
<comment type="cofactor">
    <cofactor evidence="1">
        <name>[4Fe-4S] cluster</name>
        <dbReference type="ChEBI" id="CHEBI:49883"/>
    </cofactor>
</comment>
<dbReference type="OrthoDB" id="9059at2157"/>
<dbReference type="EMBL" id="RDFA01000009">
    <property type="protein sequence ID" value="RXK46420.1"/>
    <property type="molecule type" value="Genomic_DNA"/>
</dbReference>
<dbReference type="PANTHER" id="PTHR30543">
    <property type="entry name" value="CHROMATE REDUCTASE"/>
    <property type="match status" value="1"/>
</dbReference>
<dbReference type="RefSeq" id="WP_129070601.1">
    <property type="nucleotide sequence ID" value="NZ_RDFA01000009.1"/>
</dbReference>
<dbReference type="InterPro" id="IPR029039">
    <property type="entry name" value="Flavoprotein-like_sf"/>
</dbReference>
<dbReference type="GO" id="GO:0010181">
    <property type="term" value="F:FMN binding"/>
    <property type="evidence" value="ECO:0007669"/>
    <property type="project" value="TreeGrafter"/>
</dbReference>
<feature type="domain" description="NADPH-dependent FMN reductase-like" evidence="3">
    <location>
        <begin position="6"/>
        <end position="145"/>
    </location>
</feature>
<sequence length="193" mass="20099">MTENTHVVAICGSQADDSVTRIAAGRTLDAASSAGATTDLLDLRQWELPTFDPDRPDAGEAAELRRRVREADAALLATPMYHGSYASPLKTALDYCGFDEFADTTVGLLAVAGGGFPLPALEHLRTVCRALEAWTLPAQVAVPDSHSAVTDDGAFADEAVAERVAGLGRELVAYANVAAYPDCPSTPAPAAGD</sequence>
<dbReference type="GO" id="GO:0005829">
    <property type="term" value="C:cytosol"/>
    <property type="evidence" value="ECO:0007669"/>
    <property type="project" value="TreeGrafter"/>
</dbReference>
<keyword evidence="5" id="KW-1185">Reference proteome</keyword>
<name>A0A498KWX4_9EURY</name>
<dbReference type="AlphaFoldDB" id="A0A498KWX4"/>
<dbReference type="Gene3D" id="3.40.50.360">
    <property type="match status" value="1"/>
</dbReference>
<evidence type="ECO:0000259" key="3">
    <source>
        <dbReference type="Pfam" id="PF03358"/>
    </source>
</evidence>
<dbReference type="PANTHER" id="PTHR30543:SF21">
    <property type="entry name" value="NAD(P)H-DEPENDENT FMN REDUCTASE LOT6"/>
    <property type="match status" value="1"/>
</dbReference>
<evidence type="ECO:0000256" key="2">
    <source>
        <dbReference type="ARBA" id="ARBA00038292"/>
    </source>
</evidence>
<evidence type="ECO:0000313" key="5">
    <source>
        <dbReference type="Proteomes" id="UP000289691"/>
    </source>
</evidence>
<gene>
    <name evidence="4" type="ORF">EAF64_19210</name>
</gene>
<proteinExistence type="inferred from homology"/>
<organism evidence="4 5">
    <name type="scientific">Halorientalis pallida</name>
    <dbReference type="NCBI Taxonomy" id="2479928"/>
    <lineage>
        <taxon>Archaea</taxon>
        <taxon>Methanobacteriati</taxon>
        <taxon>Methanobacteriota</taxon>
        <taxon>Stenosarchaea group</taxon>
        <taxon>Halobacteria</taxon>
        <taxon>Halobacteriales</taxon>
        <taxon>Haloarculaceae</taxon>
        <taxon>Halorientalis</taxon>
    </lineage>
</organism>
<comment type="caution">
    <text evidence="4">The sequence shown here is derived from an EMBL/GenBank/DDBJ whole genome shotgun (WGS) entry which is preliminary data.</text>
</comment>
<dbReference type="GO" id="GO:0016491">
    <property type="term" value="F:oxidoreductase activity"/>
    <property type="evidence" value="ECO:0007669"/>
    <property type="project" value="InterPro"/>
</dbReference>
<reference evidence="4 5" key="1">
    <citation type="submission" date="2019-01" db="EMBL/GenBank/DDBJ databases">
        <title>Halorientalis sp. F13-25 a new haloarchaeum isolated from hypersaline water.</title>
        <authorList>
            <person name="Ana D.-V."/>
            <person name="Cristina S.-P."/>
            <person name="Antonio V."/>
        </authorList>
    </citation>
    <scope>NUCLEOTIDE SEQUENCE [LARGE SCALE GENOMIC DNA]</scope>
    <source>
        <strain evidence="4 5">F13-25</strain>
    </source>
</reference>
<comment type="similarity">
    <text evidence="2">Belongs to the SsuE family. Isf subfamily.</text>
</comment>
<dbReference type="Proteomes" id="UP000289691">
    <property type="component" value="Unassembled WGS sequence"/>
</dbReference>
<protein>
    <submittedName>
        <fullName evidence="4">NADPH-dependent oxidoreductase</fullName>
    </submittedName>
</protein>
<evidence type="ECO:0000256" key="1">
    <source>
        <dbReference type="ARBA" id="ARBA00001966"/>
    </source>
</evidence>
<dbReference type="InterPro" id="IPR050712">
    <property type="entry name" value="NAD(P)H-dep_reductase"/>
</dbReference>
<evidence type="ECO:0000313" key="4">
    <source>
        <dbReference type="EMBL" id="RXK46420.1"/>
    </source>
</evidence>
<dbReference type="InterPro" id="IPR005025">
    <property type="entry name" value="FMN_Rdtase-like_dom"/>
</dbReference>